<dbReference type="Gene3D" id="1.25.40.10">
    <property type="entry name" value="Tetratricopeptide repeat domain"/>
    <property type="match status" value="1"/>
</dbReference>
<gene>
    <name evidence="2" type="ORF">SAMN02745157_2823</name>
</gene>
<dbReference type="EMBL" id="FQUP01000002">
    <property type="protein sequence ID" value="SHF71530.1"/>
    <property type="molecule type" value="Genomic_DNA"/>
</dbReference>
<evidence type="ECO:0000313" key="2">
    <source>
        <dbReference type="EMBL" id="SHF71530.1"/>
    </source>
</evidence>
<organism evidence="2 3">
    <name type="scientific">Kaistia soli DSM 19436</name>
    <dbReference type="NCBI Taxonomy" id="1122133"/>
    <lineage>
        <taxon>Bacteria</taxon>
        <taxon>Pseudomonadati</taxon>
        <taxon>Pseudomonadota</taxon>
        <taxon>Alphaproteobacteria</taxon>
        <taxon>Hyphomicrobiales</taxon>
        <taxon>Kaistiaceae</taxon>
        <taxon>Kaistia</taxon>
    </lineage>
</organism>
<protein>
    <submittedName>
        <fullName evidence="2">NB-ARC domain-containing protein</fullName>
    </submittedName>
</protein>
<name>A0A1M5DX77_9HYPH</name>
<evidence type="ECO:0000259" key="1">
    <source>
        <dbReference type="Pfam" id="PF00931"/>
    </source>
</evidence>
<dbReference type="GO" id="GO:0043531">
    <property type="term" value="F:ADP binding"/>
    <property type="evidence" value="ECO:0007669"/>
    <property type="project" value="InterPro"/>
</dbReference>
<dbReference type="SUPFAM" id="SSF48452">
    <property type="entry name" value="TPR-like"/>
    <property type="match status" value="1"/>
</dbReference>
<sequence>MTTSDFFSEDALFDRLTSGVRRNQRPVTFLVGSAVSSPISEGTPGVPNTDGIVELIRREFDSDVLDELNREIEASEHRYQTAFRFLQGRRGQAHVNDIVKKAVWSARAAPIDSSQAIQYVPTSSTDDEVCLAYEDDISSWWLSPSHKALGQLLSKEPNLFGGSILTTNFDPLIEVAIRSFGGAYYRTTLHRDGDLNQTHSDGCHVIHLHGHWFGTDTLHTPRQLSQSRPRLESSLYHLIKGRTVVVVGYGGWDDVFTQALMNVVVDDRASPDVLWTFRSDAPAMNPKLQGFLLPGLDRGNVTLYSGVDCNAFLPRLASGWGCEGLTAKLDENAHRDLTERTTSSRLARTSTETKFVEPIDFTRGEQDHPPKVDFYVGRKSDIEKIIASDSKIVYLTGIGGQGKSALAAEYFSFAINSSRYDHYVWRDCKEESERFERQLISIVTALSHDRVHAHELATQPIDTISDLFIELIGSKRILIIFDNIDHYIDLQARRPTGNIIRFIDRLIGSNTNTRIIFTCRPEILHNHIRVLSHRMGGISLQEAAELFHLRGASTDSASLFRAHELTQGHALWLDLLAAQLARRGPEIELNDLLDELHGDTPQLPIATLRSIWATLREPEQLVLRTLAETVRPTTILQLSNYLSEKIRYNKLDKARRSLRNANLLVVKPQGDGQDVMELHPLVRTFIRTNFPPVEREWFIKIILSVYEAFFGSHRSHLKTTPRLETLDHWTEGAELHIAAGQFADAMDCLHEISQPIQNSSSPNEFIRVARLLFDQKDWTLVERAKHFDSVFSLYVRLQALAGHVDECSNALERYRATIEGKEVRYINFCDLKCYTHWTNGDALAAVKWGAEGVSLKAQSDADTVFDASHNLALAQRDSGAIDSALAYFLKGASIRDVISAGEPDSNQNAPFYGNIGRCLQLMGQIESALICYRKSAKMLNDRSLGEIAVNQAYIRQWVGELLLANGETQQGCLMLEAAKSRWEFLSPRHVRAIQSQLSAVSRGQHAKTPTSEEAESAFLAWIVDS</sequence>
<dbReference type="InterPro" id="IPR002182">
    <property type="entry name" value="NB-ARC"/>
</dbReference>
<dbReference type="Proteomes" id="UP000184485">
    <property type="component" value="Unassembled WGS sequence"/>
</dbReference>
<dbReference type="PANTHER" id="PTHR47691:SF3">
    <property type="entry name" value="HTH-TYPE TRANSCRIPTIONAL REGULATOR RV0890C-RELATED"/>
    <property type="match status" value="1"/>
</dbReference>
<dbReference type="PANTHER" id="PTHR47691">
    <property type="entry name" value="REGULATOR-RELATED"/>
    <property type="match status" value="1"/>
</dbReference>
<dbReference type="STRING" id="1122133.SAMN02745157_2823"/>
<dbReference type="Pfam" id="PF13289">
    <property type="entry name" value="SIR2_2"/>
    <property type="match status" value="1"/>
</dbReference>
<reference evidence="2 3" key="1">
    <citation type="submission" date="2016-11" db="EMBL/GenBank/DDBJ databases">
        <authorList>
            <person name="Jaros S."/>
            <person name="Januszkiewicz K."/>
            <person name="Wedrychowicz H."/>
        </authorList>
    </citation>
    <scope>NUCLEOTIDE SEQUENCE [LARGE SCALE GENOMIC DNA]</scope>
    <source>
        <strain evidence="2 3">DSM 19436</strain>
    </source>
</reference>
<dbReference type="InterPro" id="IPR027417">
    <property type="entry name" value="P-loop_NTPase"/>
</dbReference>
<dbReference type="AlphaFoldDB" id="A0A1M5DX77"/>
<proteinExistence type="predicted"/>
<dbReference type="InterPro" id="IPR019734">
    <property type="entry name" value="TPR_rpt"/>
</dbReference>
<evidence type="ECO:0000313" key="3">
    <source>
        <dbReference type="Proteomes" id="UP000184485"/>
    </source>
</evidence>
<dbReference type="SUPFAM" id="SSF52540">
    <property type="entry name" value="P-loop containing nucleoside triphosphate hydrolases"/>
    <property type="match status" value="1"/>
</dbReference>
<keyword evidence="3" id="KW-1185">Reference proteome</keyword>
<dbReference type="SMART" id="SM00028">
    <property type="entry name" value="TPR"/>
    <property type="match status" value="2"/>
</dbReference>
<accession>A0A1M5DX77</accession>
<dbReference type="Pfam" id="PF00931">
    <property type="entry name" value="NB-ARC"/>
    <property type="match status" value="1"/>
</dbReference>
<feature type="domain" description="NB-ARC" evidence="1">
    <location>
        <begin position="385"/>
        <end position="491"/>
    </location>
</feature>
<dbReference type="InterPro" id="IPR011990">
    <property type="entry name" value="TPR-like_helical_dom_sf"/>
</dbReference>
<dbReference type="Gene3D" id="3.40.50.300">
    <property type="entry name" value="P-loop containing nucleotide triphosphate hydrolases"/>
    <property type="match status" value="1"/>
</dbReference>